<feature type="non-terminal residue" evidence="1">
    <location>
        <position position="58"/>
    </location>
</feature>
<organism evidence="1 2">
    <name type="scientific">Nephila pilipes</name>
    <name type="common">Giant wood spider</name>
    <name type="synonym">Nephila maculata</name>
    <dbReference type="NCBI Taxonomy" id="299642"/>
    <lineage>
        <taxon>Eukaryota</taxon>
        <taxon>Metazoa</taxon>
        <taxon>Ecdysozoa</taxon>
        <taxon>Arthropoda</taxon>
        <taxon>Chelicerata</taxon>
        <taxon>Arachnida</taxon>
        <taxon>Araneae</taxon>
        <taxon>Araneomorphae</taxon>
        <taxon>Entelegynae</taxon>
        <taxon>Araneoidea</taxon>
        <taxon>Nephilidae</taxon>
        <taxon>Nephila</taxon>
    </lineage>
</organism>
<reference evidence="1" key="1">
    <citation type="submission" date="2020-08" db="EMBL/GenBank/DDBJ databases">
        <title>Multicomponent nature underlies the extraordinary mechanical properties of spider dragline silk.</title>
        <authorList>
            <person name="Kono N."/>
            <person name="Nakamura H."/>
            <person name="Mori M."/>
            <person name="Yoshida Y."/>
            <person name="Ohtoshi R."/>
            <person name="Malay A.D."/>
            <person name="Moran D.A.P."/>
            <person name="Tomita M."/>
            <person name="Numata K."/>
            <person name="Arakawa K."/>
        </authorList>
    </citation>
    <scope>NUCLEOTIDE SEQUENCE</scope>
</reference>
<keyword evidence="2" id="KW-1185">Reference proteome</keyword>
<dbReference type="AlphaFoldDB" id="A0A8X6TIY2"/>
<comment type="caution">
    <text evidence="1">The sequence shown here is derived from an EMBL/GenBank/DDBJ whole genome shotgun (WGS) entry which is preliminary data.</text>
</comment>
<sequence>MAALSLPPGEKDFDALGRDWKRLAFVIQGFKSDAETLSRNHEEWAIGCLVTPAILFKN</sequence>
<evidence type="ECO:0000313" key="1">
    <source>
        <dbReference type="EMBL" id="GFT15528.1"/>
    </source>
</evidence>
<accession>A0A8X6TIY2</accession>
<evidence type="ECO:0000313" key="2">
    <source>
        <dbReference type="Proteomes" id="UP000887013"/>
    </source>
</evidence>
<proteinExistence type="predicted"/>
<protein>
    <submittedName>
        <fullName evidence="1">Uncharacterized protein</fullName>
    </submittedName>
</protein>
<gene>
    <name evidence="1" type="ORF">NPIL_186631</name>
</gene>
<dbReference type="Proteomes" id="UP000887013">
    <property type="component" value="Unassembled WGS sequence"/>
</dbReference>
<dbReference type="EMBL" id="BMAW01009772">
    <property type="protein sequence ID" value="GFT15528.1"/>
    <property type="molecule type" value="Genomic_DNA"/>
</dbReference>
<name>A0A8X6TIY2_NEPPI</name>